<dbReference type="SUPFAM" id="SSF55729">
    <property type="entry name" value="Acyl-CoA N-acyltransferases (Nat)"/>
    <property type="match status" value="1"/>
</dbReference>
<evidence type="ECO:0000256" key="2">
    <source>
        <dbReference type="ARBA" id="ARBA00023315"/>
    </source>
</evidence>
<dbReference type="PANTHER" id="PTHR43877:SF5">
    <property type="entry name" value="BLL8307 PROTEIN"/>
    <property type="match status" value="1"/>
</dbReference>
<keyword evidence="1 4" id="KW-0808">Transferase</keyword>
<reference evidence="5" key="1">
    <citation type="journal article" date="2019" name="Int. J. Syst. Evol. Microbiol.">
        <title>The Global Catalogue of Microorganisms (GCM) 10K type strain sequencing project: providing services to taxonomists for standard genome sequencing and annotation.</title>
        <authorList>
            <consortium name="The Broad Institute Genomics Platform"/>
            <consortium name="The Broad Institute Genome Sequencing Center for Infectious Disease"/>
            <person name="Wu L."/>
            <person name="Ma J."/>
        </authorList>
    </citation>
    <scope>NUCLEOTIDE SEQUENCE [LARGE SCALE GENOMIC DNA]</scope>
    <source>
        <strain evidence="5">CCUG 66188</strain>
    </source>
</reference>
<dbReference type="PANTHER" id="PTHR43877">
    <property type="entry name" value="AMINOALKYLPHOSPHONATE N-ACETYLTRANSFERASE-RELATED-RELATED"/>
    <property type="match status" value="1"/>
</dbReference>
<sequence>MGSLFPREANHFLSVEKLAAPHIDFFLAKDRESALGCVALADYREYGEVKSMFVAEKARGRGVAQALLSHLKAAARDRKIPTLRLETGQPGLEAAHRLYERHGFTDCAAFGAYKADAPYSRYMELSL</sequence>
<organism evidence="4 5">
    <name type="scientific">Sulfitobacter porphyrae</name>
    <dbReference type="NCBI Taxonomy" id="1246864"/>
    <lineage>
        <taxon>Bacteria</taxon>
        <taxon>Pseudomonadati</taxon>
        <taxon>Pseudomonadota</taxon>
        <taxon>Alphaproteobacteria</taxon>
        <taxon>Rhodobacterales</taxon>
        <taxon>Roseobacteraceae</taxon>
        <taxon>Sulfitobacter</taxon>
    </lineage>
</organism>
<gene>
    <name evidence="4" type="ORF">ACFQFQ_10585</name>
</gene>
<evidence type="ECO:0000313" key="5">
    <source>
        <dbReference type="Proteomes" id="UP001596353"/>
    </source>
</evidence>
<dbReference type="Proteomes" id="UP001596353">
    <property type="component" value="Unassembled WGS sequence"/>
</dbReference>
<dbReference type="CDD" id="cd04301">
    <property type="entry name" value="NAT_SF"/>
    <property type="match status" value="1"/>
</dbReference>
<name>A0ABW2B3U5_9RHOB</name>
<evidence type="ECO:0000259" key="3">
    <source>
        <dbReference type="PROSITE" id="PS51186"/>
    </source>
</evidence>
<dbReference type="GO" id="GO:0016746">
    <property type="term" value="F:acyltransferase activity"/>
    <property type="evidence" value="ECO:0007669"/>
    <property type="project" value="UniProtKB-KW"/>
</dbReference>
<proteinExistence type="predicted"/>
<dbReference type="EC" id="2.3.-.-" evidence="4"/>
<dbReference type="InterPro" id="IPR016181">
    <property type="entry name" value="Acyl_CoA_acyltransferase"/>
</dbReference>
<keyword evidence="2 4" id="KW-0012">Acyltransferase</keyword>
<protein>
    <submittedName>
        <fullName evidence="4">GNAT family N-acetyltransferase</fullName>
        <ecNumber evidence="4">2.3.-.-</ecNumber>
    </submittedName>
</protein>
<feature type="domain" description="N-acetyltransferase" evidence="3">
    <location>
        <begin position="1"/>
        <end position="127"/>
    </location>
</feature>
<keyword evidence="5" id="KW-1185">Reference proteome</keyword>
<dbReference type="EMBL" id="JBHSWG010000001">
    <property type="protein sequence ID" value="MFC6759836.1"/>
    <property type="molecule type" value="Genomic_DNA"/>
</dbReference>
<evidence type="ECO:0000256" key="1">
    <source>
        <dbReference type="ARBA" id="ARBA00022679"/>
    </source>
</evidence>
<comment type="caution">
    <text evidence="4">The sequence shown here is derived from an EMBL/GenBank/DDBJ whole genome shotgun (WGS) entry which is preliminary data.</text>
</comment>
<evidence type="ECO:0000313" key="4">
    <source>
        <dbReference type="EMBL" id="MFC6759836.1"/>
    </source>
</evidence>
<dbReference type="PROSITE" id="PS51186">
    <property type="entry name" value="GNAT"/>
    <property type="match status" value="1"/>
</dbReference>
<dbReference type="Gene3D" id="3.40.630.30">
    <property type="match status" value="1"/>
</dbReference>
<dbReference type="Pfam" id="PF00583">
    <property type="entry name" value="Acetyltransf_1"/>
    <property type="match status" value="1"/>
</dbReference>
<dbReference type="InterPro" id="IPR000182">
    <property type="entry name" value="GNAT_dom"/>
</dbReference>
<accession>A0ABW2B3U5</accession>
<dbReference type="InterPro" id="IPR050832">
    <property type="entry name" value="Bact_Acetyltransf"/>
</dbReference>